<dbReference type="Gene3D" id="2.60.120.260">
    <property type="entry name" value="Galactose-binding domain-like"/>
    <property type="match status" value="1"/>
</dbReference>
<sequence length="258" mass="29238">MPRDTATNNFLIYLKNVVDKNARFRIGLTDDQQEGVWMWDDNVPLGDFTAWGPGEPNNYVHEDCAEYTPGSWSPSNTWNDGFCTFDNRKFICQVSPSGQWLERDSSWVLDSACTPWVDGNGVTYDAAKAFDGNIGTHWNPIGNGAGERYYNNWYIVLDLTASHTLTRIAVNNYGDIGHDTAAFTLQKSQVGSPYAWADVVSVDNVTGGTRQRQEFGNFRGTARYWRFVVTRTHSGWQPWLPELDFFGISRGKGKHHYL</sequence>
<name>A0A6P5A8U9_BRABE</name>
<dbReference type="Proteomes" id="UP000515135">
    <property type="component" value="Unplaced"/>
</dbReference>
<dbReference type="InterPro" id="IPR050801">
    <property type="entry name" value="Ca-Dep_Lectins_ImmuneDev"/>
</dbReference>
<gene>
    <name evidence="4" type="primary">LOC109480423</name>
</gene>
<dbReference type="OrthoDB" id="10062607at2759"/>
<dbReference type="InterPro" id="IPR016186">
    <property type="entry name" value="C-type_lectin-like/link_sf"/>
</dbReference>
<organism evidence="3 4">
    <name type="scientific">Branchiostoma belcheri</name>
    <name type="common">Amphioxus</name>
    <dbReference type="NCBI Taxonomy" id="7741"/>
    <lineage>
        <taxon>Eukaryota</taxon>
        <taxon>Metazoa</taxon>
        <taxon>Chordata</taxon>
        <taxon>Cephalochordata</taxon>
        <taxon>Leptocardii</taxon>
        <taxon>Amphioxiformes</taxon>
        <taxon>Branchiostomatidae</taxon>
        <taxon>Branchiostoma</taxon>
    </lineage>
</organism>
<accession>A0A6P5A8U9</accession>
<dbReference type="SUPFAM" id="SSF49785">
    <property type="entry name" value="Galactose-binding domain-like"/>
    <property type="match status" value="1"/>
</dbReference>
<dbReference type="AlphaFoldDB" id="A0A6P5A8U9"/>
<evidence type="ECO:0000256" key="1">
    <source>
        <dbReference type="ARBA" id="ARBA00023157"/>
    </source>
</evidence>
<dbReference type="Pfam" id="PF00754">
    <property type="entry name" value="F5_F8_type_C"/>
    <property type="match status" value="1"/>
</dbReference>
<evidence type="ECO:0000313" key="3">
    <source>
        <dbReference type="Proteomes" id="UP000515135"/>
    </source>
</evidence>
<dbReference type="RefSeq" id="XP_019638171.1">
    <property type="nucleotide sequence ID" value="XM_019782612.1"/>
</dbReference>
<evidence type="ECO:0000259" key="2">
    <source>
        <dbReference type="PROSITE" id="PS50041"/>
    </source>
</evidence>
<dbReference type="PANTHER" id="PTHR22801">
    <property type="entry name" value="LITHOSTATHINE"/>
    <property type="match status" value="1"/>
</dbReference>
<keyword evidence="1" id="KW-1015">Disulfide bond</keyword>
<dbReference type="KEGG" id="bbel:109480423"/>
<dbReference type="InterPro" id="IPR000421">
    <property type="entry name" value="FA58C"/>
</dbReference>
<proteinExistence type="predicted"/>
<dbReference type="InterPro" id="IPR001304">
    <property type="entry name" value="C-type_lectin-like"/>
</dbReference>
<dbReference type="SUPFAM" id="SSF56436">
    <property type="entry name" value="C-type lectin-like"/>
    <property type="match status" value="1"/>
</dbReference>
<feature type="domain" description="C-type lectin" evidence="2">
    <location>
        <begin position="1"/>
        <end position="83"/>
    </location>
</feature>
<dbReference type="InterPro" id="IPR018378">
    <property type="entry name" value="C-type_lectin_CS"/>
</dbReference>
<feature type="non-terminal residue" evidence="4">
    <location>
        <position position="258"/>
    </location>
</feature>
<evidence type="ECO:0000313" key="4">
    <source>
        <dbReference type="RefSeq" id="XP_019638171.1"/>
    </source>
</evidence>
<reference evidence="4" key="1">
    <citation type="submission" date="2025-08" db="UniProtKB">
        <authorList>
            <consortium name="RefSeq"/>
        </authorList>
    </citation>
    <scope>IDENTIFICATION</scope>
    <source>
        <tissue evidence="4">Gonad</tissue>
    </source>
</reference>
<dbReference type="PROSITE" id="PS50041">
    <property type="entry name" value="C_TYPE_LECTIN_2"/>
    <property type="match status" value="1"/>
</dbReference>
<dbReference type="InterPro" id="IPR016187">
    <property type="entry name" value="CTDL_fold"/>
</dbReference>
<dbReference type="Pfam" id="PF00059">
    <property type="entry name" value="Lectin_C"/>
    <property type="match status" value="1"/>
</dbReference>
<dbReference type="Gene3D" id="3.10.100.10">
    <property type="entry name" value="Mannose-Binding Protein A, subunit A"/>
    <property type="match status" value="1"/>
</dbReference>
<dbReference type="PANTHER" id="PTHR22801:SF63">
    <property type="entry name" value="C-TYPE LECTIN DOMAIN-CONTAINING PROTEIN"/>
    <property type="match status" value="1"/>
</dbReference>
<dbReference type="PROSITE" id="PS00615">
    <property type="entry name" value="C_TYPE_LECTIN_1"/>
    <property type="match status" value="1"/>
</dbReference>
<dbReference type="GeneID" id="109480423"/>
<dbReference type="InterPro" id="IPR008979">
    <property type="entry name" value="Galactose-bd-like_sf"/>
</dbReference>
<keyword evidence="3" id="KW-1185">Reference proteome</keyword>
<protein>
    <submittedName>
        <fullName evidence="4">Uncharacterized protein LOC109480423</fullName>
    </submittedName>
</protein>